<evidence type="ECO:0000313" key="11">
    <source>
        <dbReference type="EMBL" id="MBO8439330.1"/>
    </source>
</evidence>
<evidence type="ECO:0000256" key="2">
    <source>
        <dbReference type="ARBA" id="ARBA00008417"/>
    </source>
</evidence>
<feature type="transmembrane region" description="Helical" evidence="10">
    <location>
        <begin position="57"/>
        <end position="82"/>
    </location>
</feature>
<accession>A0A940DIK7</accession>
<evidence type="ECO:0000256" key="8">
    <source>
        <dbReference type="ARBA" id="ARBA00023136"/>
    </source>
</evidence>
<evidence type="ECO:0000256" key="7">
    <source>
        <dbReference type="ARBA" id="ARBA00022989"/>
    </source>
</evidence>
<dbReference type="GO" id="GO:0046677">
    <property type="term" value="P:response to antibiotic"/>
    <property type="evidence" value="ECO:0007669"/>
    <property type="project" value="UniProtKB-KW"/>
</dbReference>
<evidence type="ECO:0000256" key="5">
    <source>
        <dbReference type="ARBA" id="ARBA00022475"/>
    </source>
</evidence>
<dbReference type="GO" id="GO:0042910">
    <property type="term" value="F:xenobiotic transmembrane transporter activity"/>
    <property type="evidence" value="ECO:0007669"/>
    <property type="project" value="InterPro"/>
</dbReference>
<feature type="transmembrane region" description="Helical" evidence="10">
    <location>
        <begin position="136"/>
        <end position="158"/>
    </location>
</feature>
<dbReference type="GO" id="GO:0015297">
    <property type="term" value="F:antiporter activity"/>
    <property type="evidence" value="ECO:0007669"/>
    <property type="project" value="InterPro"/>
</dbReference>
<feature type="transmembrane region" description="Helical" evidence="10">
    <location>
        <begin position="20"/>
        <end position="45"/>
    </location>
</feature>
<comment type="caution">
    <text evidence="11">The sequence shown here is derived from an EMBL/GenBank/DDBJ whole genome shotgun (WGS) entry which is preliminary data.</text>
</comment>
<feature type="transmembrane region" description="Helical" evidence="10">
    <location>
        <begin position="277"/>
        <end position="297"/>
    </location>
</feature>
<evidence type="ECO:0000256" key="1">
    <source>
        <dbReference type="ARBA" id="ARBA00004651"/>
    </source>
</evidence>
<organism evidence="11 12">
    <name type="scientific">Candidatus Aphodosoma intestinipullorum</name>
    <dbReference type="NCBI Taxonomy" id="2840674"/>
    <lineage>
        <taxon>Bacteria</taxon>
        <taxon>Pseudomonadati</taxon>
        <taxon>Bacteroidota</taxon>
        <taxon>Bacteroidia</taxon>
        <taxon>Bacteroidales</taxon>
        <taxon>Candidatus Aphodosoma</taxon>
    </lineage>
</organism>
<feature type="transmembrane region" description="Helical" evidence="10">
    <location>
        <begin position="192"/>
        <end position="215"/>
    </location>
</feature>
<dbReference type="Pfam" id="PF01554">
    <property type="entry name" value="MatE"/>
    <property type="match status" value="2"/>
</dbReference>
<dbReference type="Proteomes" id="UP000712007">
    <property type="component" value="Unassembled WGS sequence"/>
</dbReference>
<evidence type="ECO:0000313" key="12">
    <source>
        <dbReference type="Proteomes" id="UP000712007"/>
    </source>
</evidence>
<gene>
    <name evidence="11" type="ORF">IAC51_01615</name>
</gene>
<comment type="similarity">
    <text evidence="2">Belongs to the multi antimicrobial extrusion (MATE) (TC 2.A.66.1) family. MepA subfamily.</text>
</comment>
<evidence type="ECO:0000256" key="9">
    <source>
        <dbReference type="ARBA" id="ARBA00023251"/>
    </source>
</evidence>
<dbReference type="InterPro" id="IPR045070">
    <property type="entry name" value="MATE_MepA-like"/>
</dbReference>
<name>A0A940DIK7_9BACT</name>
<dbReference type="PIRSF" id="PIRSF006603">
    <property type="entry name" value="DinF"/>
    <property type="match status" value="1"/>
</dbReference>
<keyword evidence="8 10" id="KW-0472">Membrane</keyword>
<dbReference type="PANTHER" id="PTHR43823">
    <property type="entry name" value="SPORULATION PROTEIN YKVU"/>
    <property type="match status" value="1"/>
</dbReference>
<keyword evidence="7 10" id="KW-1133">Transmembrane helix</keyword>
<dbReference type="InterPro" id="IPR002528">
    <property type="entry name" value="MATE_fam"/>
</dbReference>
<keyword evidence="6 10" id="KW-0812">Transmembrane</keyword>
<dbReference type="InterPro" id="IPR048279">
    <property type="entry name" value="MdtK-like"/>
</dbReference>
<dbReference type="AlphaFoldDB" id="A0A940DIK7"/>
<reference evidence="11" key="2">
    <citation type="journal article" date="2021" name="PeerJ">
        <title>Extensive microbial diversity within the chicken gut microbiome revealed by metagenomics and culture.</title>
        <authorList>
            <person name="Gilroy R."/>
            <person name="Ravi A."/>
            <person name="Getino M."/>
            <person name="Pursley I."/>
            <person name="Horton D.L."/>
            <person name="Alikhan N.F."/>
            <person name="Baker D."/>
            <person name="Gharbi K."/>
            <person name="Hall N."/>
            <person name="Watson M."/>
            <person name="Adriaenssens E.M."/>
            <person name="Foster-Nyarko E."/>
            <person name="Jarju S."/>
            <person name="Secka A."/>
            <person name="Antonio M."/>
            <person name="Oren A."/>
            <person name="Chaudhuri R.R."/>
            <person name="La Ragione R."/>
            <person name="Hildebrand F."/>
            <person name="Pallen M.J."/>
        </authorList>
    </citation>
    <scope>NUCLEOTIDE SEQUENCE</scope>
    <source>
        <strain evidence="11">3924</strain>
    </source>
</reference>
<feature type="transmembrane region" description="Helical" evidence="10">
    <location>
        <begin position="236"/>
        <end position="257"/>
    </location>
</feature>
<keyword evidence="5" id="KW-1003">Cell membrane</keyword>
<feature type="transmembrane region" description="Helical" evidence="10">
    <location>
        <begin position="425"/>
        <end position="443"/>
    </location>
</feature>
<evidence type="ECO:0000256" key="10">
    <source>
        <dbReference type="SAM" id="Phobius"/>
    </source>
</evidence>
<keyword evidence="9" id="KW-0046">Antibiotic resistance</keyword>
<evidence type="ECO:0000256" key="3">
    <source>
        <dbReference type="ARBA" id="ARBA00022106"/>
    </source>
</evidence>
<feature type="transmembrane region" description="Helical" evidence="10">
    <location>
        <begin position="165"/>
        <end position="186"/>
    </location>
</feature>
<proteinExistence type="inferred from homology"/>
<feature type="transmembrane region" description="Helical" evidence="10">
    <location>
        <begin position="394"/>
        <end position="413"/>
    </location>
</feature>
<protein>
    <recommendedName>
        <fullName evidence="3">Multidrug export protein MepA</fullName>
    </recommendedName>
</protein>
<dbReference type="InterPro" id="IPR051327">
    <property type="entry name" value="MATE_MepA_subfamily"/>
</dbReference>
<dbReference type="PANTHER" id="PTHR43823:SF3">
    <property type="entry name" value="MULTIDRUG EXPORT PROTEIN MEPA"/>
    <property type="match status" value="1"/>
</dbReference>
<evidence type="ECO:0000256" key="6">
    <source>
        <dbReference type="ARBA" id="ARBA00022692"/>
    </source>
</evidence>
<sequence>MKDSIDFGGMNLGKLFRKLLLPTLVGMVFSAIFVITDGIFVGHGIGSDALAAVNITAPLFTISTGIALMFGAGGAVVASIHLSRGKRRTASINMTQAVAGCAILMGVLSITVMALRDEVLVFLGSSERLMPLAKEYLEWFTPFLPCLTILTAGTYFVRMDGAPRYAMMCNVTAAVINIILDYVFIFPLGWGMFGAALATSLGYVVGAMMIIYYLWRRGKEVRFTRIKMSRKSLKLTLRNIGYMCNMGFSSLLSEGAISCMMFVGNYVFMRHLGEDGVAAYSIVCYLFPIIFLAFNSVGQSAQPIWSFNYGKGDTERVQAMLRMAMKAAVGGGIVIAVALSVCRTGIVGMFLPPEAAAYGYAAEGLPLFASGMIFCAVNIVLINYLQSIERPAPANFITLLRGYMLLVLTFVALPEITGSTAGMWLAVPAAEALTCMVSIYFIVRGKRRR</sequence>
<dbReference type="EMBL" id="JADIMV010000031">
    <property type="protein sequence ID" value="MBO8439330.1"/>
    <property type="molecule type" value="Genomic_DNA"/>
</dbReference>
<feature type="transmembrane region" description="Helical" evidence="10">
    <location>
        <begin position="94"/>
        <end position="116"/>
    </location>
</feature>
<comment type="subcellular location">
    <subcellularLocation>
        <location evidence="1">Cell membrane</location>
        <topology evidence="1">Multi-pass membrane protein</topology>
    </subcellularLocation>
</comment>
<feature type="transmembrane region" description="Helical" evidence="10">
    <location>
        <begin position="327"/>
        <end position="351"/>
    </location>
</feature>
<reference evidence="11" key="1">
    <citation type="submission" date="2020-10" db="EMBL/GenBank/DDBJ databases">
        <authorList>
            <person name="Gilroy R."/>
        </authorList>
    </citation>
    <scope>NUCLEOTIDE SEQUENCE</scope>
    <source>
        <strain evidence="11">3924</strain>
    </source>
</reference>
<keyword evidence="4" id="KW-0813">Transport</keyword>
<dbReference type="CDD" id="cd13143">
    <property type="entry name" value="MATE_MepA_like"/>
    <property type="match status" value="1"/>
</dbReference>
<dbReference type="GO" id="GO:0005886">
    <property type="term" value="C:plasma membrane"/>
    <property type="evidence" value="ECO:0007669"/>
    <property type="project" value="UniProtKB-SubCell"/>
</dbReference>
<feature type="transmembrane region" description="Helical" evidence="10">
    <location>
        <begin position="357"/>
        <end position="382"/>
    </location>
</feature>
<evidence type="ECO:0000256" key="4">
    <source>
        <dbReference type="ARBA" id="ARBA00022448"/>
    </source>
</evidence>